<evidence type="ECO:0000256" key="1">
    <source>
        <dbReference type="SAM" id="Phobius"/>
    </source>
</evidence>
<dbReference type="Proteomes" id="UP000094385">
    <property type="component" value="Unassembled WGS sequence"/>
</dbReference>
<organism evidence="2 3">
    <name type="scientific">Lipomyces starkeyi NRRL Y-11557</name>
    <dbReference type="NCBI Taxonomy" id="675824"/>
    <lineage>
        <taxon>Eukaryota</taxon>
        <taxon>Fungi</taxon>
        <taxon>Dikarya</taxon>
        <taxon>Ascomycota</taxon>
        <taxon>Saccharomycotina</taxon>
        <taxon>Lipomycetes</taxon>
        <taxon>Lipomycetales</taxon>
        <taxon>Lipomycetaceae</taxon>
        <taxon>Lipomyces</taxon>
    </lineage>
</organism>
<sequence>MTYSRVVKIYQLKLTVSFRKYITFPIEIQAAECCIVAISKMTDQQSHMLGLDILSLWFSFLLLTSPIEIMPVQKACRNMIHKKFLEAGHQINNSESIYELYGSETPRRFLNIR</sequence>
<keyword evidence="1" id="KW-0812">Transmembrane</keyword>
<accession>A0A1E3Q483</accession>
<proteinExistence type="predicted"/>
<evidence type="ECO:0000313" key="3">
    <source>
        <dbReference type="Proteomes" id="UP000094385"/>
    </source>
</evidence>
<protein>
    <submittedName>
        <fullName evidence="2">Uncharacterized protein</fullName>
    </submittedName>
</protein>
<keyword evidence="3" id="KW-1185">Reference proteome</keyword>
<reference evidence="2 3" key="1">
    <citation type="journal article" date="2016" name="Proc. Natl. Acad. Sci. U.S.A.">
        <title>Comparative genomics of biotechnologically important yeasts.</title>
        <authorList>
            <person name="Riley R."/>
            <person name="Haridas S."/>
            <person name="Wolfe K.H."/>
            <person name="Lopes M.R."/>
            <person name="Hittinger C.T."/>
            <person name="Goeker M."/>
            <person name="Salamov A.A."/>
            <person name="Wisecaver J.H."/>
            <person name="Long T.M."/>
            <person name="Calvey C.H."/>
            <person name="Aerts A.L."/>
            <person name="Barry K.W."/>
            <person name="Choi C."/>
            <person name="Clum A."/>
            <person name="Coughlan A.Y."/>
            <person name="Deshpande S."/>
            <person name="Douglass A.P."/>
            <person name="Hanson S.J."/>
            <person name="Klenk H.-P."/>
            <person name="LaButti K.M."/>
            <person name="Lapidus A."/>
            <person name="Lindquist E.A."/>
            <person name="Lipzen A.M."/>
            <person name="Meier-Kolthoff J.P."/>
            <person name="Ohm R.A."/>
            <person name="Otillar R.P."/>
            <person name="Pangilinan J.L."/>
            <person name="Peng Y."/>
            <person name="Rokas A."/>
            <person name="Rosa C.A."/>
            <person name="Scheuner C."/>
            <person name="Sibirny A.A."/>
            <person name="Slot J.C."/>
            <person name="Stielow J.B."/>
            <person name="Sun H."/>
            <person name="Kurtzman C.P."/>
            <person name="Blackwell M."/>
            <person name="Grigoriev I.V."/>
            <person name="Jeffries T.W."/>
        </authorList>
    </citation>
    <scope>NUCLEOTIDE SEQUENCE [LARGE SCALE GENOMIC DNA]</scope>
    <source>
        <strain evidence="2 3">NRRL Y-11557</strain>
    </source>
</reference>
<evidence type="ECO:0000313" key="2">
    <source>
        <dbReference type="EMBL" id="ODQ72294.1"/>
    </source>
</evidence>
<feature type="transmembrane region" description="Helical" evidence="1">
    <location>
        <begin position="21"/>
        <end position="41"/>
    </location>
</feature>
<keyword evidence="1" id="KW-1133">Transmembrane helix</keyword>
<dbReference type="AlphaFoldDB" id="A0A1E3Q483"/>
<feature type="transmembrane region" description="Helical" evidence="1">
    <location>
        <begin position="53"/>
        <end position="72"/>
    </location>
</feature>
<keyword evidence="1" id="KW-0472">Membrane</keyword>
<dbReference type="EMBL" id="KV454296">
    <property type="protein sequence ID" value="ODQ72294.1"/>
    <property type="molecule type" value="Genomic_DNA"/>
</dbReference>
<gene>
    <name evidence="2" type="ORF">LIPSTDRAFT_322303</name>
</gene>
<name>A0A1E3Q483_LIPST</name>